<dbReference type="KEGG" id="rhp:LPB142_04670"/>
<evidence type="ECO:0008006" key="3">
    <source>
        <dbReference type="Google" id="ProtNLM"/>
    </source>
</evidence>
<protein>
    <recommendedName>
        <fullName evidence="3">Excalibur calcium-binding domain-containing protein</fullName>
    </recommendedName>
</protein>
<keyword evidence="2" id="KW-1185">Reference proteome</keyword>
<organism evidence="1 2">
    <name type="scientific">Rhodobacter xanthinilyticus</name>
    <dbReference type="NCBI Taxonomy" id="1850250"/>
    <lineage>
        <taxon>Bacteria</taxon>
        <taxon>Pseudomonadati</taxon>
        <taxon>Pseudomonadota</taxon>
        <taxon>Alphaproteobacteria</taxon>
        <taxon>Rhodobacterales</taxon>
        <taxon>Rhodobacter group</taxon>
        <taxon>Rhodobacter</taxon>
    </lineage>
</organism>
<evidence type="ECO:0000313" key="1">
    <source>
        <dbReference type="EMBL" id="AOZ68696.1"/>
    </source>
</evidence>
<accession>A0A1D9MA05</accession>
<dbReference type="AlphaFoldDB" id="A0A1D9MA05"/>
<reference evidence="1 2" key="1">
    <citation type="submission" date="2016-10" db="EMBL/GenBank/DDBJ databases">
        <title>Rhodobacter sp. LPB0142, isolated from sea water.</title>
        <authorList>
            <person name="Kim E."/>
            <person name="Yi H."/>
        </authorList>
    </citation>
    <scope>NUCLEOTIDE SEQUENCE [LARGE SCALE GENOMIC DNA]</scope>
    <source>
        <strain evidence="1 2">LPB0142</strain>
    </source>
</reference>
<dbReference type="PROSITE" id="PS51257">
    <property type="entry name" value="PROKAR_LIPOPROTEIN"/>
    <property type="match status" value="1"/>
</dbReference>
<proteinExistence type="predicted"/>
<gene>
    <name evidence="1" type="ORF">LPB142_04670</name>
</gene>
<dbReference type="STRING" id="1850250.LPB142_04670"/>
<name>A0A1D9MA05_9RHOB</name>
<sequence>MKRLVFLLPVLAIAACDGGVPNSGVGFGDYETYLKREAELGGKQAAPAAIPAPAAVTSGPISATPPLNSNAPLSALGTPAPAPVAPALGEQALPVPVAAGAPVAGVAGAPGASDPQAIGADALAALNATAPAGAAPAPVFAGESATASSTAVPAAVPAAPVAPVASGGAAGPNLAAYALAAGNAPGQSVYERSGLRLTSPEKACAKFTSSDLAQMAFLEKGGPAKDPLNLDPDGDGFACGWDPRPFQAARP</sequence>
<dbReference type="RefSeq" id="WP_068765966.1">
    <property type="nucleotide sequence ID" value="NZ_CP017781.1"/>
</dbReference>
<dbReference type="EMBL" id="CP017781">
    <property type="protein sequence ID" value="AOZ68696.1"/>
    <property type="molecule type" value="Genomic_DNA"/>
</dbReference>
<dbReference type="Proteomes" id="UP000176562">
    <property type="component" value="Chromosome"/>
</dbReference>
<evidence type="ECO:0000313" key="2">
    <source>
        <dbReference type="Proteomes" id="UP000176562"/>
    </source>
</evidence>